<reference evidence="1 2" key="1">
    <citation type="submission" date="2024-01" db="EMBL/GenBank/DDBJ databases">
        <title>The complete chloroplast genome sequence of Lithospermum erythrorhizon: insights into the phylogenetic relationship among Boraginaceae species and the maternal lineages of purple gromwells.</title>
        <authorList>
            <person name="Okada T."/>
            <person name="Watanabe K."/>
        </authorList>
    </citation>
    <scope>NUCLEOTIDE SEQUENCE [LARGE SCALE GENOMIC DNA]</scope>
</reference>
<protein>
    <submittedName>
        <fullName evidence="1">Uncharacterized protein</fullName>
    </submittedName>
</protein>
<dbReference type="AlphaFoldDB" id="A0AAV3Q8Z9"/>
<dbReference type="EMBL" id="BAABME010003825">
    <property type="protein sequence ID" value="GAA0160269.1"/>
    <property type="molecule type" value="Genomic_DNA"/>
</dbReference>
<keyword evidence="2" id="KW-1185">Reference proteome</keyword>
<dbReference type="InterPro" id="IPR036691">
    <property type="entry name" value="Endo/exonu/phosph_ase_sf"/>
</dbReference>
<dbReference type="Proteomes" id="UP001454036">
    <property type="component" value="Unassembled WGS sequence"/>
</dbReference>
<comment type="caution">
    <text evidence="1">The sequence shown here is derived from an EMBL/GenBank/DDBJ whole genome shotgun (WGS) entry which is preliminary data.</text>
</comment>
<gene>
    <name evidence="1" type="ORF">LIER_16859</name>
</gene>
<evidence type="ECO:0000313" key="1">
    <source>
        <dbReference type="EMBL" id="GAA0160269.1"/>
    </source>
</evidence>
<accession>A0AAV3Q8Z9</accession>
<evidence type="ECO:0000313" key="2">
    <source>
        <dbReference type="Proteomes" id="UP001454036"/>
    </source>
</evidence>
<organism evidence="1 2">
    <name type="scientific">Lithospermum erythrorhizon</name>
    <name type="common">Purple gromwell</name>
    <name type="synonym">Lithospermum officinale var. erythrorhizon</name>
    <dbReference type="NCBI Taxonomy" id="34254"/>
    <lineage>
        <taxon>Eukaryota</taxon>
        <taxon>Viridiplantae</taxon>
        <taxon>Streptophyta</taxon>
        <taxon>Embryophyta</taxon>
        <taxon>Tracheophyta</taxon>
        <taxon>Spermatophyta</taxon>
        <taxon>Magnoliopsida</taxon>
        <taxon>eudicotyledons</taxon>
        <taxon>Gunneridae</taxon>
        <taxon>Pentapetalae</taxon>
        <taxon>asterids</taxon>
        <taxon>lamiids</taxon>
        <taxon>Boraginales</taxon>
        <taxon>Boraginaceae</taxon>
        <taxon>Boraginoideae</taxon>
        <taxon>Lithospermeae</taxon>
        <taxon>Lithospermum</taxon>
    </lineage>
</organism>
<dbReference type="PANTHER" id="PTHR33710">
    <property type="entry name" value="BNAC02G09200D PROTEIN"/>
    <property type="match status" value="1"/>
</dbReference>
<dbReference type="SUPFAM" id="SSF56219">
    <property type="entry name" value="DNase I-like"/>
    <property type="match status" value="1"/>
</dbReference>
<dbReference type="Gene3D" id="3.60.10.10">
    <property type="entry name" value="Endonuclease/exonuclease/phosphatase"/>
    <property type="match status" value="1"/>
</dbReference>
<name>A0AAV3Q8Z9_LITER</name>
<dbReference type="PANTHER" id="PTHR33710:SF71">
    <property type="entry name" value="ENDONUCLEASE_EXONUCLEASE_PHOSPHATASE DOMAIN-CONTAINING PROTEIN"/>
    <property type="match status" value="1"/>
</dbReference>
<proteinExistence type="predicted"/>
<sequence length="228" mass="26481">MKLCCDGCDYLTNVDDMGCRIWVVWNPKVYKVVDSVISQQHRCCHVSKDGGLFWLSAIYGSNCSKERLDLWQSLKETRLKVGSAPWLLGGDFNILRFVEDDAKGVPAKTEYMDMFNKCIDEIEIDDFLARGCKYTWCVNWKEINQSSLRKLDRIMCNEACLYQFKTCEAFFETPGLSDHCSMLEVLNCPKPFRYQTFWEEHNTYKSIVEETSLQSSEGYGQIKDNNLK</sequence>